<dbReference type="CDD" id="cd00082">
    <property type="entry name" value="HisKA"/>
    <property type="match status" value="1"/>
</dbReference>
<dbReference type="PANTHER" id="PTHR43304">
    <property type="entry name" value="PHYTOCHROME-LIKE PROTEIN CPH1"/>
    <property type="match status" value="1"/>
</dbReference>
<keyword evidence="14" id="KW-1185">Reference proteome</keyword>
<sequence>MSGNTKARTRRFSTWTTRRWLRAGVAVSLTVLTLLGVTGAWVLGRTESISDTLVNTKSPALSTSFRLESALLNQETGIRGYGLTGTSDFLTPYQQGLTDQATHTETLTRLLHGDAARLRDLTAVQDAVATWQERIAEPIASSPAGTTSPLITERAAEGKETFDAVRIALSSQQDRLRADRARAVQDLSDTMTLRNWVFTAIALVIAALTVLVFEGLRRGITRPLEQLGADARTIAAGTFEHPITSTGPADLRRLSGEIDFMRRRLVRELAFTEEARLRLDAQAADLQRSNAELEQFAYVASHDLQEPLRKVSSFTQLLQRRYGGQLDQRADQYIDYAVDGANRMQTLINDLLDFSRVGRVHHELQSIELETVLNRTVSSLSVSIEESGAEITHDPLPPLVADHTQMGMLWQNLIGNAIKFHRPGQTPKVHISAEREGDLWRFAVTDNGIGIAPEYAEKVFVIFQRLHTKDAYSGSGIGLAMCKKIVEFHGGTIAIDPDYRDGARITFTLADEPPRATEISTMPEAVRDGAVSSA</sequence>
<proteinExistence type="predicted"/>
<name>A0ABZ1RD19_9ACTN</name>
<dbReference type="InterPro" id="IPR052162">
    <property type="entry name" value="Sensor_kinase/Photoreceptor"/>
</dbReference>
<keyword evidence="13" id="KW-0547">Nucleotide-binding</keyword>
<dbReference type="EMBL" id="CP108057">
    <property type="protein sequence ID" value="WUO44667.1"/>
    <property type="molecule type" value="Genomic_DNA"/>
</dbReference>
<feature type="transmembrane region" description="Helical" evidence="10">
    <location>
        <begin position="20"/>
        <end position="43"/>
    </location>
</feature>
<dbReference type="EC" id="2.7.13.3" evidence="3"/>
<dbReference type="InterPro" id="IPR004358">
    <property type="entry name" value="Sig_transdc_His_kin-like_C"/>
</dbReference>
<keyword evidence="4" id="KW-0597">Phosphoprotein</keyword>
<dbReference type="InterPro" id="IPR003594">
    <property type="entry name" value="HATPase_dom"/>
</dbReference>
<evidence type="ECO:0000313" key="14">
    <source>
        <dbReference type="Proteomes" id="UP001432075"/>
    </source>
</evidence>
<dbReference type="PROSITE" id="PS50109">
    <property type="entry name" value="HIS_KIN"/>
    <property type="match status" value="1"/>
</dbReference>
<dbReference type="PANTHER" id="PTHR43304:SF1">
    <property type="entry name" value="PAC DOMAIN-CONTAINING PROTEIN"/>
    <property type="match status" value="1"/>
</dbReference>
<dbReference type="Proteomes" id="UP001432075">
    <property type="component" value="Chromosome"/>
</dbReference>
<dbReference type="RefSeq" id="WP_328775049.1">
    <property type="nucleotide sequence ID" value="NZ_CP108057.1"/>
</dbReference>
<accession>A0ABZ1RD19</accession>
<evidence type="ECO:0000256" key="6">
    <source>
        <dbReference type="ARBA" id="ARBA00022692"/>
    </source>
</evidence>
<dbReference type="PROSITE" id="PS50885">
    <property type="entry name" value="HAMP"/>
    <property type="match status" value="1"/>
</dbReference>
<evidence type="ECO:0000256" key="7">
    <source>
        <dbReference type="ARBA" id="ARBA00022777"/>
    </source>
</evidence>
<dbReference type="Pfam" id="PF05227">
    <property type="entry name" value="CHASE3"/>
    <property type="match status" value="1"/>
</dbReference>
<keyword evidence="9" id="KW-0902">Two-component regulatory system</keyword>
<dbReference type="SMART" id="SM00387">
    <property type="entry name" value="HATPase_c"/>
    <property type="match status" value="1"/>
</dbReference>
<dbReference type="SUPFAM" id="SSF47384">
    <property type="entry name" value="Homodimeric domain of signal transducing histidine kinase"/>
    <property type="match status" value="1"/>
</dbReference>
<keyword evidence="5" id="KW-0808">Transferase</keyword>
<dbReference type="SUPFAM" id="SSF55874">
    <property type="entry name" value="ATPase domain of HSP90 chaperone/DNA topoisomerase II/histidine kinase"/>
    <property type="match status" value="1"/>
</dbReference>
<dbReference type="InterPro" id="IPR007891">
    <property type="entry name" value="CHASE3"/>
</dbReference>
<dbReference type="Pfam" id="PF00512">
    <property type="entry name" value="HisKA"/>
    <property type="match status" value="1"/>
</dbReference>
<dbReference type="Pfam" id="PF00672">
    <property type="entry name" value="HAMP"/>
    <property type="match status" value="1"/>
</dbReference>
<comment type="subcellular location">
    <subcellularLocation>
        <location evidence="2">Cell membrane</location>
    </subcellularLocation>
</comment>
<evidence type="ECO:0000256" key="2">
    <source>
        <dbReference type="ARBA" id="ARBA00004236"/>
    </source>
</evidence>
<feature type="domain" description="HAMP" evidence="12">
    <location>
        <begin position="218"/>
        <end position="270"/>
    </location>
</feature>
<dbReference type="InterPro" id="IPR036890">
    <property type="entry name" value="HATPase_C_sf"/>
</dbReference>
<dbReference type="InterPro" id="IPR036097">
    <property type="entry name" value="HisK_dim/P_sf"/>
</dbReference>
<evidence type="ECO:0000256" key="10">
    <source>
        <dbReference type="SAM" id="Phobius"/>
    </source>
</evidence>
<dbReference type="SMART" id="SM00388">
    <property type="entry name" value="HisKA"/>
    <property type="match status" value="1"/>
</dbReference>
<keyword evidence="8 10" id="KW-1133">Transmembrane helix</keyword>
<dbReference type="GO" id="GO:0005524">
    <property type="term" value="F:ATP binding"/>
    <property type="evidence" value="ECO:0007669"/>
    <property type="project" value="UniProtKB-KW"/>
</dbReference>
<reference evidence="13" key="1">
    <citation type="submission" date="2022-10" db="EMBL/GenBank/DDBJ databases">
        <title>The complete genomes of actinobacterial strains from the NBC collection.</title>
        <authorList>
            <person name="Joergensen T.S."/>
            <person name="Alvarez Arevalo M."/>
            <person name="Sterndorff E.B."/>
            <person name="Faurdal D."/>
            <person name="Vuksanovic O."/>
            <person name="Mourched A.-S."/>
            <person name="Charusanti P."/>
            <person name="Shaw S."/>
            <person name="Blin K."/>
            <person name="Weber T."/>
        </authorList>
    </citation>
    <scope>NUCLEOTIDE SEQUENCE</scope>
    <source>
        <strain evidence="13">NBC_00283</strain>
    </source>
</reference>
<dbReference type="InterPro" id="IPR003661">
    <property type="entry name" value="HisK_dim/P_dom"/>
</dbReference>
<feature type="domain" description="Histidine kinase" evidence="11">
    <location>
        <begin position="299"/>
        <end position="513"/>
    </location>
</feature>
<dbReference type="Gene3D" id="6.10.340.10">
    <property type="match status" value="1"/>
</dbReference>
<keyword evidence="13" id="KW-0067">ATP-binding</keyword>
<dbReference type="Gene3D" id="1.10.287.130">
    <property type="match status" value="1"/>
</dbReference>
<evidence type="ECO:0000256" key="3">
    <source>
        <dbReference type="ARBA" id="ARBA00012438"/>
    </source>
</evidence>
<dbReference type="InterPro" id="IPR005467">
    <property type="entry name" value="His_kinase_dom"/>
</dbReference>
<organism evidence="13 14">
    <name type="scientific">Streptomyces goshikiensis</name>
    <dbReference type="NCBI Taxonomy" id="1942"/>
    <lineage>
        <taxon>Bacteria</taxon>
        <taxon>Bacillati</taxon>
        <taxon>Actinomycetota</taxon>
        <taxon>Actinomycetes</taxon>
        <taxon>Kitasatosporales</taxon>
        <taxon>Streptomycetaceae</taxon>
        <taxon>Streptomyces</taxon>
    </lineage>
</organism>
<comment type="catalytic activity">
    <reaction evidence="1">
        <text>ATP + protein L-histidine = ADP + protein N-phospho-L-histidine.</text>
        <dbReference type="EC" id="2.7.13.3"/>
    </reaction>
</comment>
<evidence type="ECO:0000256" key="4">
    <source>
        <dbReference type="ARBA" id="ARBA00022553"/>
    </source>
</evidence>
<dbReference type="Gene3D" id="3.30.565.10">
    <property type="entry name" value="Histidine kinase-like ATPase, C-terminal domain"/>
    <property type="match status" value="1"/>
</dbReference>
<protein>
    <recommendedName>
        <fullName evidence="3">histidine kinase</fullName>
        <ecNumber evidence="3">2.7.13.3</ecNumber>
    </recommendedName>
</protein>
<evidence type="ECO:0000256" key="8">
    <source>
        <dbReference type="ARBA" id="ARBA00022989"/>
    </source>
</evidence>
<evidence type="ECO:0000259" key="11">
    <source>
        <dbReference type="PROSITE" id="PS50109"/>
    </source>
</evidence>
<keyword evidence="6 10" id="KW-0812">Transmembrane</keyword>
<keyword evidence="10" id="KW-0472">Membrane</keyword>
<dbReference type="InterPro" id="IPR003660">
    <property type="entry name" value="HAMP_dom"/>
</dbReference>
<evidence type="ECO:0000256" key="1">
    <source>
        <dbReference type="ARBA" id="ARBA00000085"/>
    </source>
</evidence>
<evidence type="ECO:0000313" key="13">
    <source>
        <dbReference type="EMBL" id="WUO44667.1"/>
    </source>
</evidence>
<evidence type="ECO:0000256" key="9">
    <source>
        <dbReference type="ARBA" id="ARBA00023012"/>
    </source>
</evidence>
<dbReference type="Pfam" id="PF02518">
    <property type="entry name" value="HATPase_c"/>
    <property type="match status" value="1"/>
</dbReference>
<evidence type="ECO:0000256" key="5">
    <source>
        <dbReference type="ARBA" id="ARBA00022679"/>
    </source>
</evidence>
<gene>
    <name evidence="13" type="ORF">OHU17_01990</name>
</gene>
<dbReference type="SMART" id="SM00304">
    <property type="entry name" value="HAMP"/>
    <property type="match status" value="1"/>
</dbReference>
<dbReference type="PRINTS" id="PR00344">
    <property type="entry name" value="BCTRLSENSOR"/>
</dbReference>
<evidence type="ECO:0000259" key="12">
    <source>
        <dbReference type="PROSITE" id="PS50885"/>
    </source>
</evidence>
<keyword evidence="7" id="KW-0418">Kinase</keyword>